<reference evidence="1" key="1">
    <citation type="submission" date="2020-05" db="EMBL/GenBank/DDBJ databases">
        <authorList>
            <person name="Chiriac C."/>
            <person name="Salcher M."/>
            <person name="Ghai R."/>
            <person name="Kavagutti S V."/>
        </authorList>
    </citation>
    <scope>NUCLEOTIDE SEQUENCE</scope>
</reference>
<gene>
    <name evidence="1" type="ORF">UFOPK3772_00514</name>
</gene>
<name>A0A6J7IXN4_9ZZZZ</name>
<proteinExistence type="predicted"/>
<sequence length="340" mass="36346">MNEGHLLTLSNPLGVFEHSLGSEPRREYGFCVDDVARALILLTRADMLGEPISLDARLLADRSLSFILDAQSPDGLFVNRRAVDGSWYGTPAAEDHWGRALWSLGDVAGSSSMRRDEALGAFELGAVHRPPFLRSMVFAGLGAASVVRVLPGNDAGVDLLRAAAARVPKATSMGWPWPEPRLTYANAAIPELLIRAGNLLGEPSMLKRGLDLLEWLMEVEMIGGHLSMTPVGGWGPGDLRPGFDQQPIEVTALVDACVAAHAATGDVSWLTGVERGVAWFDGDNDAGMPMGNPYTGGGHDGLHPHGRNENQGAESTLAYLMVVQTATHLIQSRYPGQAVL</sequence>
<organism evidence="1">
    <name type="scientific">freshwater metagenome</name>
    <dbReference type="NCBI Taxonomy" id="449393"/>
    <lineage>
        <taxon>unclassified sequences</taxon>
        <taxon>metagenomes</taxon>
        <taxon>ecological metagenomes</taxon>
    </lineage>
</organism>
<dbReference type="EMBL" id="CAFBNE010000010">
    <property type="protein sequence ID" value="CAB4935102.1"/>
    <property type="molecule type" value="Genomic_DNA"/>
</dbReference>
<accession>A0A6J7IXN4</accession>
<protein>
    <submittedName>
        <fullName evidence="1">Unannotated protein</fullName>
    </submittedName>
</protein>
<evidence type="ECO:0000313" key="1">
    <source>
        <dbReference type="EMBL" id="CAB4935102.1"/>
    </source>
</evidence>
<dbReference type="AlphaFoldDB" id="A0A6J7IXN4"/>